<dbReference type="Proteomes" id="UP000011603">
    <property type="component" value="Unassembled WGS sequence"/>
</dbReference>
<evidence type="ECO:0000256" key="5">
    <source>
        <dbReference type="ARBA" id="ARBA00023171"/>
    </source>
</evidence>
<gene>
    <name evidence="10" type="ORF">BM92_11375</name>
    <name evidence="11" type="ORF">C439_12419</name>
    <name evidence="12" type="ORF">E6P09_01065</name>
</gene>
<evidence type="ECO:0000256" key="8">
    <source>
        <dbReference type="ARBA" id="ARBA00049498"/>
    </source>
</evidence>
<dbReference type="InterPro" id="IPR016040">
    <property type="entry name" value="NAD(P)-bd_dom"/>
</dbReference>
<dbReference type="AlphaFoldDB" id="M0IVE2"/>
<keyword evidence="3" id="KW-0809">Transit peptide</keyword>
<dbReference type="CDD" id="cd05243">
    <property type="entry name" value="SDR_a5"/>
    <property type="match status" value="1"/>
</dbReference>
<comment type="pathway">
    <text evidence="1">Porphyrin-containing compound metabolism; chlorophyll biosynthesis.</text>
</comment>
<evidence type="ECO:0000256" key="2">
    <source>
        <dbReference type="ARBA" id="ARBA00022857"/>
    </source>
</evidence>
<keyword evidence="13" id="KW-1185">Reference proteome</keyword>
<dbReference type="EC" id="1.3.1.75" evidence="6"/>
<name>M0IVE2_HALMT</name>
<reference evidence="11 13" key="1">
    <citation type="journal article" date="2014" name="PLoS Genet.">
        <title>Phylogenetically driven sequencing of extremely halophilic archaea reveals strategies for static and dynamic osmo-response.</title>
        <authorList>
            <person name="Becker E.A."/>
            <person name="Seitzer P.M."/>
            <person name="Tritt A."/>
            <person name="Larsen D."/>
            <person name="Krusor M."/>
            <person name="Yao A.I."/>
            <person name="Wu D."/>
            <person name="Madern D."/>
            <person name="Eisen J.A."/>
            <person name="Darling A.E."/>
            <person name="Facciotti M.T."/>
        </authorList>
    </citation>
    <scope>NUCLEOTIDE SEQUENCE [LARGE SCALE GENOMIC DNA]</scope>
    <source>
        <strain evidence="11">ATCC 33500</strain>
        <strain evidence="13">ATCC 33500 / DSM 1411 / JCM 8866 / NBRC 14739 / NCIMB 2177 / R-4</strain>
    </source>
</reference>
<sequence>MTRVLVAGATGYLGRHAVQAFSNRGYSVRALSRPQSVDKLSTAGKYLEPAVRDDIDDLFVGTATDPDTLGGLCDDVDVVFSSLGVTRQQASHWEVDYEANRTILNLAAAAAVDQFVFVSVERPDLWGSLIEPREQFVAELHESGLSHTVVRPTGYFSDMTEFFEMARRGRAFLVGDGTAQMNPIHGADLAEVCVDAVGDSRSEFSVGGPDVFTYDEIAELAFDALDKSPTVTHLPKWLVDSLLTAVQPFNRRYAALGSAFSDILTTDVVAPKTGSHSLAEQYAKLAART</sequence>
<dbReference type="GO" id="GO:0015995">
    <property type="term" value="P:chlorophyll biosynthetic process"/>
    <property type="evidence" value="ECO:0007669"/>
    <property type="project" value="UniProtKB-UniPathway"/>
</dbReference>
<dbReference type="Proteomes" id="UP000299011">
    <property type="component" value="Chromosome"/>
</dbReference>
<dbReference type="Gene3D" id="3.40.50.720">
    <property type="entry name" value="NAD(P)-binding Rossmann-like Domain"/>
    <property type="match status" value="1"/>
</dbReference>
<dbReference type="RefSeq" id="WP_004059533.1">
    <property type="nucleotide sequence ID" value="NC_017941.2"/>
</dbReference>
<protein>
    <recommendedName>
        <fullName evidence="7">Divinyl chlorophyllide a 8-vinyl-reductase, chloroplastic</fullName>
        <ecNumber evidence="6">1.3.1.75</ecNumber>
    </recommendedName>
</protein>
<evidence type="ECO:0000313" key="10">
    <source>
        <dbReference type="EMBL" id="AHZ23199.1"/>
    </source>
</evidence>
<evidence type="ECO:0000313" key="12">
    <source>
        <dbReference type="EMBL" id="QCQ73939.1"/>
    </source>
</evidence>
<organism evidence="11 13">
    <name type="scientific">Haloferax mediterranei (strain ATCC 33500 / DSM 1411 / JCM 8866 / NBRC 14739 / NCIMB 2177 / R-4)</name>
    <name type="common">Halobacterium mediterranei</name>
    <dbReference type="NCBI Taxonomy" id="523841"/>
    <lineage>
        <taxon>Archaea</taxon>
        <taxon>Methanobacteriati</taxon>
        <taxon>Methanobacteriota</taxon>
        <taxon>Stenosarchaea group</taxon>
        <taxon>Halobacteria</taxon>
        <taxon>Halobacteriales</taxon>
        <taxon>Haloferacaceae</taxon>
        <taxon>Haloferax</taxon>
    </lineage>
</organism>
<evidence type="ECO:0000313" key="14">
    <source>
        <dbReference type="Proteomes" id="UP000027075"/>
    </source>
</evidence>
<evidence type="ECO:0000256" key="3">
    <source>
        <dbReference type="ARBA" id="ARBA00022946"/>
    </source>
</evidence>
<reference evidence="12 15" key="3">
    <citation type="submission" date="2019-04" db="EMBL/GenBank/DDBJ databases">
        <title>Methylomes of two halophilic Archaea, Haloarcula marismortui and Haloferax mediterranei.</title>
        <authorList>
            <person name="DasSarma S."/>
            <person name="DasSarma P."/>
            <person name="DasSarma S."/>
            <person name="Fomenkov A."/>
            <person name="Vincze T."/>
            <person name="Anton B.P."/>
            <person name="Roberts R.J."/>
        </authorList>
    </citation>
    <scope>NUCLEOTIDE SEQUENCE [LARGE SCALE GENOMIC DNA]</scope>
    <source>
        <strain evidence="12">ATCC 33500</strain>
        <strain evidence="15">ATCC 33500 / DSM 1411 / JCM 8866 / NBRC 14739 / NCIMB 2177 / R-4</strain>
    </source>
</reference>
<dbReference type="InterPro" id="IPR044201">
    <property type="entry name" value="DVR-like"/>
</dbReference>
<evidence type="ECO:0000313" key="15">
    <source>
        <dbReference type="Proteomes" id="UP000299011"/>
    </source>
</evidence>
<proteinExistence type="predicted"/>
<evidence type="ECO:0000259" key="9">
    <source>
        <dbReference type="Pfam" id="PF13460"/>
    </source>
</evidence>
<dbReference type="Proteomes" id="UP000027075">
    <property type="component" value="Chromosome"/>
</dbReference>
<dbReference type="Pfam" id="PF13460">
    <property type="entry name" value="NAD_binding_10"/>
    <property type="match status" value="1"/>
</dbReference>
<dbReference type="EMBL" id="CP007551">
    <property type="protein sequence ID" value="AHZ23199.1"/>
    <property type="molecule type" value="Genomic_DNA"/>
</dbReference>
<dbReference type="SUPFAM" id="SSF51735">
    <property type="entry name" value="NAD(P)-binding Rossmann-fold domains"/>
    <property type="match status" value="1"/>
</dbReference>
<dbReference type="PANTHER" id="PTHR47378">
    <property type="entry name" value="DIVINYL CHLOROPHYLLIDE A 8-VINYL-REDUCTASE, CHLOROPLASTIC"/>
    <property type="match status" value="1"/>
</dbReference>
<evidence type="ECO:0000256" key="7">
    <source>
        <dbReference type="ARBA" id="ARBA00024089"/>
    </source>
</evidence>
<dbReference type="EMBL" id="CP039139">
    <property type="protein sequence ID" value="QCQ73939.1"/>
    <property type="molecule type" value="Genomic_DNA"/>
</dbReference>
<evidence type="ECO:0000313" key="11">
    <source>
        <dbReference type="EMBL" id="ELZ99778.1"/>
    </source>
</evidence>
<keyword evidence="2" id="KW-0521">NADP</keyword>
<dbReference type="GO" id="GO:0033728">
    <property type="term" value="F:3,8-divinyl protochlorophyllide a 8-vinyl-reductase (NADPH) activity"/>
    <property type="evidence" value="ECO:0007669"/>
    <property type="project" value="UniProtKB-EC"/>
</dbReference>
<dbReference type="InterPro" id="IPR036291">
    <property type="entry name" value="NAD(P)-bd_dom_sf"/>
</dbReference>
<evidence type="ECO:0000256" key="4">
    <source>
        <dbReference type="ARBA" id="ARBA00023002"/>
    </source>
</evidence>
<accession>M0IVE2</accession>
<dbReference type="EMBL" id="AOLO01000010">
    <property type="protein sequence ID" value="ELZ99778.1"/>
    <property type="molecule type" value="Genomic_DNA"/>
</dbReference>
<dbReference type="UniPathway" id="UPA00668"/>
<dbReference type="PaxDb" id="523841-HFX_2125"/>
<comment type="catalytic activity">
    <reaction evidence="8">
        <text>protochlorophyllide a + NADP(+) = 3,8-divinyl protochlorophyllide a + NADPH + H(+)</text>
        <dbReference type="Rhea" id="RHEA:48884"/>
        <dbReference type="ChEBI" id="CHEBI:15378"/>
        <dbReference type="ChEBI" id="CHEBI:57783"/>
        <dbReference type="ChEBI" id="CHEBI:58349"/>
        <dbReference type="ChEBI" id="CHEBI:58632"/>
        <dbReference type="ChEBI" id="CHEBI:83350"/>
        <dbReference type="EC" id="1.3.1.75"/>
    </reaction>
</comment>
<keyword evidence="5" id="KW-0149">Chlorophyll biosynthesis</keyword>
<dbReference type="GeneID" id="40154964"/>
<evidence type="ECO:0000256" key="6">
    <source>
        <dbReference type="ARBA" id="ARBA00024059"/>
    </source>
</evidence>
<dbReference type="OrthoDB" id="4907at2157"/>
<evidence type="ECO:0000313" key="13">
    <source>
        <dbReference type="Proteomes" id="UP000011603"/>
    </source>
</evidence>
<feature type="domain" description="NAD(P)-binding" evidence="9">
    <location>
        <begin position="8"/>
        <end position="198"/>
    </location>
</feature>
<evidence type="ECO:0000256" key="1">
    <source>
        <dbReference type="ARBA" id="ARBA00005173"/>
    </source>
</evidence>
<keyword evidence="4" id="KW-0560">Oxidoreductase</keyword>
<dbReference type="PANTHER" id="PTHR47378:SF1">
    <property type="entry name" value="DIVINYL CHLOROPHYLLIDE A 8-VINYL-REDUCTASE, CHLOROPLASTIC"/>
    <property type="match status" value="1"/>
</dbReference>
<reference evidence="10 14" key="2">
    <citation type="submission" date="2014-04" db="EMBL/GenBank/DDBJ databases">
        <title>Transcriptional profiles of Haloferax mediterranei on the basis of nitrogen availability.</title>
        <authorList>
            <person name="Bautista V."/>
        </authorList>
    </citation>
    <scope>NUCLEOTIDE SEQUENCE [LARGE SCALE GENOMIC DNA]</scope>
    <source>
        <strain evidence="10">ATCC 33500</strain>
        <strain evidence="14">ATCC 33500 / DSM 1411 / JCM 8866 / NBRC 14739 / NCIMB 2177 / R-4</strain>
    </source>
</reference>
<dbReference type="PATRIC" id="fig|523841.21.peg.2507"/>